<keyword evidence="3" id="KW-1185">Reference proteome</keyword>
<reference evidence="2 3" key="1">
    <citation type="submission" date="2018-08" db="EMBL/GenBank/DDBJ databases">
        <title>Komagataeibacter sp. AV 382.</title>
        <authorList>
            <person name="Skraban J."/>
            <person name="Trcek J."/>
        </authorList>
    </citation>
    <scope>NUCLEOTIDE SEQUENCE [LARGE SCALE GENOMIC DNA]</scope>
    <source>
        <strain evidence="2 3">AV 382</strain>
    </source>
</reference>
<feature type="transmembrane region" description="Helical" evidence="1">
    <location>
        <begin position="12"/>
        <end position="31"/>
    </location>
</feature>
<dbReference type="OrthoDB" id="9815800at2"/>
<sequence>MRWPRITVPVGARIIAAVMAAAIFAVAGWHAGHKAAPPLSGVPVGIMTPVRSSDPLAAGLARCEALGLRADGDAGCAAIWAESRRRFLGDAKGH</sequence>
<dbReference type="InterPro" id="IPR027587">
    <property type="entry name" value="TrbK"/>
</dbReference>
<protein>
    <recommendedName>
        <fullName evidence="4">Conjugal transfer protein TrbK</fullName>
    </recommendedName>
</protein>
<dbReference type="NCBIfam" id="TIGR04360">
    <property type="entry name" value="other_trbK"/>
    <property type="match status" value="1"/>
</dbReference>
<dbReference type="AlphaFoldDB" id="A0A371YZ75"/>
<dbReference type="RefSeq" id="WP_116703414.1">
    <property type="nucleotide sequence ID" value="NZ_QUWV01000090.1"/>
</dbReference>
<keyword evidence="1" id="KW-0812">Transmembrane</keyword>
<evidence type="ECO:0000256" key="1">
    <source>
        <dbReference type="SAM" id="Phobius"/>
    </source>
</evidence>
<dbReference type="Proteomes" id="UP000262371">
    <property type="component" value="Unassembled WGS sequence"/>
</dbReference>
<evidence type="ECO:0000313" key="3">
    <source>
        <dbReference type="Proteomes" id="UP000262371"/>
    </source>
</evidence>
<keyword evidence="1" id="KW-0472">Membrane</keyword>
<accession>A0A371YZ75</accession>
<organism evidence="2 3">
    <name type="scientific">Komagataeibacter melaceti</name>
    <dbReference type="NCBI Taxonomy" id="2766577"/>
    <lineage>
        <taxon>Bacteria</taxon>
        <taxon>Pseudomonadati</taxon>
        <taxon>Pseudomonadota</taxon>
        <taxon>Alphaproteobacteria</taxon>
        <taxon>Acetobacterales</taxon>
        <taxon>Acetobacteraceae</taxon>
        <taxon>Komagataeibacter</taxon>
    </lineage>
</organism>
<proteinExistence type="predicted"/>
<dbReference type="EMBL" id="QUWV01000090">
    <property type="protein sequence ID" value="RFD19521.1"/>
    <property type="molecule type" value="Genomic_DNA"/>
</dbReference>
<keyword evidence="1" id="KW-1133">Transmembrane helix</keyword>
<evidence type="ECO:0000313" key="2">
    <source>
        <dbReference type="EMBL" id="RFD19521.1"/>
    </source>
</evidence>
<comment type="caution">
    <text evidence="2">The sequence shown here is derived from an EMBL/GenBank/DDBJ whole genome shotgun (WGS) entry which is preliminary data.</text>
</comment>
<evidence type="ECO:0008006" key="4">
    <source>
        <dbReference type="Google" id="ProtNLM"/>
    </source>
</evidence>
<name>A0A371YZ75_9PROT</name>
<gene>
    <name evidence="2" type="ORF">DY926_11010</name>
</gene>
<dbReference type="Pfam" id="PF20084">
    <property type="entry name" value="TrbK"/>
    <property type="match status" value="1"/>
</dbReference>